<evidence type="ECO:0000256" key="4">
    <source>
        <dbReference type="ARBA" id="ARBA00022490"/>
    </source>
</evidence>
<dbReference type="OrthoDB" id="5423599at2759"/>
<gene>
    <name evidence="15" type="ORF">SEMRO_26_G017550.1</name>
</gene>
<evidence type="ECO:0000313" key="15">
    <source>
        <dbReference type="EMBL" id="CAB9497812.1"/>
    </source>
</evidence>
<keyword evidence="8" id="KW-0648">Protein biosynthesis</keyword>
<dbReference type="Gene3D" id="3.30.980.10">
    <property type="entry name" value="Threonyl-trna Synthetase, Chain A, domain 2"/>
    <property type="match status" value="1"/>
</dbReference>
<dbReference type="Proteomes" id="UP001153069">
    <property type="component" value="Unassembled WGS sequence"/>
</dbReference>
<dbReference type="EC" id="6.1.1.3" evidence="3"/>
<dbReference type="GO" id="GO:0006435">
    <property type="term" value="P:threonyl-tRNA aminoacylation"/>
    <property type="evidence" value="ECO:0007669"/>
    <property type="project" value="InterPro"/>
</dbReference>
<evidence type="ECO:0000256" key="9">
    <source>
        <dbReference type="ARBA" id="ARBA00023146"/>
    </source>
</evidence>
<keyword evidence="9" id="KW-0030">Aminoacyl-tRNA synthetase</keyword>
<dbReference type="InterPro" id="IPR045864">
    <property type="entry name" value="aa-tRNA-synth_II/BPL/LPL"/>
</dbReference>
<keyword evidence="7" id="KW-0067">ATP-binding</keyword>
<dbReference type="SUPFAM" id="SSF55186">
    <property type="entry name" value="ThrRS/AlaRS common domain"/>
    <property type="match status" value="1"/>
</dbReference>
<dbReference type="NCBIfam" id="TIGR00418">
    <property type="entry name" value="thrS"/>
    <property type="match status" value="1"/>
</dbReference>
<dbReference type="SUPFAM" id="SSF55681">
    <property type="entry name" value="Class II aaRS and biotin synthetases"/>
    <property type="match status" value="1"/>
</dbReference>
<evidence type="ECO:0000256" key="2">
    <source>
        <dbReference type="ARBA" id="ARBA00008226"/>
    </source>
</evidence>
<evidence type="ECO:0000256" key="12">
    <source>
        <dbReference type="ARBA" id="ARBA00072369"/>
    </source>
</evidence>
<comment type="catalytic activity">
    <reaction evidence="11">
        <text>tRNA(Thr) + L-threonine + ATP = L-threonyl-tRNA(Thr) + AMP + diphosphate + H(+)</text>
        <dbReference type="Rhea" id="RHEA:24624"/>
        <dbReference type="Rhea" id="RHEA-COMP:9670"/>
        <dbReference type="Rhea" id="RHEA-COMP:9704"/>
        <dbReference type="ChEBI" id="CHEBI:15378"/>
        <dbReference type="ChEBI" id="CHEBI:30616"/>
        <dbReference type="ChEBI" id="CHEBI:33019"/>
        <dbReference type="ChEBI" id="CHEBI:57926"/>
        <dbReference type="ChEBI" id="CHEBI:78442"/>
        <dbReference type="ChEBI" id="CHEBI:78534"/>
        <dbReference type="ChEBI" id="CHEBI:456215"/>
        <dbReference type="EC" id="6.1.1.3"/>
    </reaction>
</comment>
<dbReference type="Gene3D" id="3.40.50.800">
    <property type="entry name" value="Anticodon-binding domain"/>
    <property type="match status" value="1"/>
</dbReference>
<accession>A0A9N8D7K3</accession>
<dbReference type="AlphaFoldDB" id="A0A9N8D7K3"/>
<dbReference type="EMBL" id="CAICTM010000026">
    <property type="protein sequence ID" value="CAB9497812.1"/>
    <property type="molecule type" value="Genomic_DNA"/>
</dbReference>
<dbReference type="PROSITE" id="PS50862">
    <property type="entry name" value="AA_TRNA_LIGASE_II"/>
    <property type="match status" value="1"/>
</dbReference>
<evidence type="ECO:0000256" key="1">
    <source>
        <dbReference type="ARBA" id="ARBA00004496"/>
    </source>
</evidence>
<evidence type="ECO:0000259" key="14">
    <source>
        <dbReference type="PROSITE" id="PS50862"/>
    </source>
</evidence>
<evidence type="ECO:0000256" key="3">
    <source>
        <dbReference type="ARBA" id="ARBA00013163"/>
    </source>
</evidence>
<dbReference type="SMART" id="SM00863">
    <property type="entry name" value="tRNA_SAD"/>
    <property type="match status" value="1"/>
</dbReference>
<dbReference type="InterPro" id="IPR002314">
    <property type="entry name" value="aa-tRNA-synt_IIb"/>
</dbReference>
<dbReference type="FunFam" id="3.40.50.800:FF:000003">
    <property type="entry name" value="Threonine--tRNA ligase 2, cytoplasmic"/>
    <property type="match status" value="1"/>
</dbReference>
<dbReference type="InterPro" id="IPR018163">
    <property type="entry name" value="Thr/Ala-tRNA-synth_IIc_edit"/>
</dbReference>
<dbReference type="CDD" id="cd00860">
    <property type="entry name" value="ThrRS_anticodon"/>
    <property type="match status" value="1"/>
</dbReference>
<keyword evidence="5 15" id="KW-0436">Ligase</keyword>
<organism evidence="15 16">
    <name type="scientific">Seminavis robusta</name>
    <dbReference type="NCBI Taxonomy" id="568900"/>
    <lineage>
        <taxon>Eukaryota</taxon>
        <taxon>Sar</taxon>
        <taxon>Stramenopiles</taxon>
        <taxon>Ochrophyta</taxon>
        <taxon>Bacillariophyta</taxon>
        <taxon>Bacillariophyceae</taxon>
        <taxon>Bacillariophycidae</taxon>
        <taxon>Naviculales</taxon>
        <taxon>Naviculaceae</taxon>
        <taxon>Seminavis</taxon>
    </lineage>
</organism>
<reference evidence="15" key="1">
    <citation type="submission" date="2020-06" db="EMBL/GenBank/DDBJ databases">
        <authorList>
            <consortium name="Plant Systems Biology data submission"/>
        </authorList>
    </citation>
    <scope>NUCLEOTIDE SEQUENCE</scope>
    <source>
        <strain evidence="15">D6</strain>
    </source>
</reference>
<dbReference type="InterPro" id="IPR036621">
    <property type="entry name" value="Anticodon-bd_dom_sf"/>
</dbReference>
<evidence type="ECO:0000256" key="5">
    <source>
        <dbReference type="ARBA" id="ARBA00022598"/>
    </source>
</evidence>
<dbReference type="Pfam" id="PF03129">
    <property type="entry name" value="HGTP_anticodon"/>
    <property type="match status" value="1"/>
</dbReference>
<keyword evidence="16" id="KW-1185">Reference proteome</keyword>
<dbReference type="PANTHER" id="PTHR11451:SF46">
    <property type="entry name" value="THREONINE--TRNA LIGASE"/>
    <property type="match status" value="1"/>
</dbReference>
<dbReference type="InterPro" id="IPR012947">
    <property type="entry name" value="tRNA_SAD"/>
</dbReference>
<comment type="similarity">
    <text evidence="2">Belongs to the class-II aminoacyl-tRNA synthetase family.</text>
</comment>
<dbReference type="InterPro" id="IPR006195">
    <property type="entry name" value="aa-tRNA-synth_II"/>
</dbReference>
<dbReference type="Gene3D" id="3.30.930.10">
    <property type="entry name" value="Bira Bifunctional Protein, Domain 2"/>
    <property type="match status" value="1"/>
</dbReference>
<protein>
    <recommendedName>
        <fullName evidence="12">Probable threonine--tRNA ligase, cytoplasmic</fullName>
        <ecNumber evidence="3">6.1.1.3</ecNumber>
    </recommendedName>
    <alternativeName>
        <fullName evidence="10">Threonyl-tRNA synthetase</fullName>
    </alternativeName>
</protein>
<dbReference type="Pfam" id="PF00587">
    <property type="entry name" value="tRNA-synt_2b"/>
    <property type="match status" value="1"/>
</dbReference>
<dbReference type="InterPro" id="IPR033728">
    <property type="entry name" value="ThrRS_core"/>
</dbReference>
<dbReference type="GO" id="GO:0005524">
    <property type="term" value="F:ATP binding"/>
    <property type="evidence" value="ECO:0007669"/>
    <property type="project" value="UniProtKB-KW"/>
</dbReference>
<evidence type="ECO:0000256" key="8">
    <source>
        <dbReference type="ARBA" id="ARBA00022917"/>
    </source>
</evidence>
<dbReference type="HAMAP" id="MF_00184">
    <property type="entry name" value="Thr_tRNA_synth"/>
    <property type="match status" value="1"/>
</dbReference>
<comment type="subcellular location">
    <subcellularLocation>
        <location evidence="1">Cytoplasm</location>
    </subcellularLocation>
</comment>
<evidence type="ECO:0000256" key="6">
    <source>
        <dbReference type="ARBA" id="ARBA00022741"/>
    </source>
</evidence>
<dbReference type="PANTHER" id="PTHR11451">
    <property type="entry name" value="THREONINE-TRNA LIGASE"/>
    <property type="match status" value="1"/>
</dbReference>
<keyword evidence="4" id="KW-0963">Cytoplasm</keyword>
<evidence type="ECO:0000256" key="11">
    <source>
        <dbReference type="ARBA" id="ARBA00049515"/>
    </source>
</evidence>
<evidence type="ECO:0000313" key="16">
    <source>
        <dbReference type="Proteomes" id="UP001153069"/>
    </source>
</evidence>
<comment type="caution">
    <text evidence="15">The sequence shown here is derived from an EMBL/GenBank/DDBJ whole genome shotgun (WGS) entry which is preliminary data.</text>
</comment>
<dbReference type="SUPFAM" id="SSF52954">
    <property type="entry name" value="Class II aaRS ABD-related"/>
    <property type="match status" value="1"/>
</dbReference>
<dbReference type="CDD" id="cd00771">
    <property type="entry name" value="ThrRS_core"/>
    <property type="match status" value="1"/>
</dbReference>
<dbReference type="InterPro" id="IPR047246">
    <property type="entry name" value="ThrRS_anticodon"/>
</dbReference>
<feature type="compositionally biased region" description="Basic and acidic residues" evidence="13">
    <location>
        <begin position="63"/>
        <end position="72"/>
    </location>
</feature>
<sequence length="797" mass="90119">MGKKGGNKGGGEGVAVNKTSKFSVFDVPGVTQPDLSKESSASQKQTKDGAQGRRAKASSGPRMDAEGGKHIGGDSFLKRTPNPEWLGDRVSVYDKIKERRQGELANKKAVDISVTMPDGKVLTQDKSGQNFQAWKTTPYDVGVAISQGLADAVSVARVTYASFVDDYNASEDGMEGEDTLMDAMADAGVEQDSASEKTMLWDLQRPLVGPVSKLELLKFEDDKDAKTVFWHSSAHMLGEALEHSFGSKLTIGPPLAGGFYYDSYMGSDALRDDDYKTIETEVNKIIKKKQKFERMVITKEEGLELFADNPFKVEILSTKVADGSRTTVYRCGDLIDLCRGPHLVHTGKVKAFAATRHSATNWLGDTDNDSLQRMYGISFPDKKMLKVWKENQEKAKERDHRRIMAKQELVMFHDLSAGSAFWLPHGTRIYNRLIQFIKDFYWDRGYDEIITPNVFNLDLWHKSGHAMHYKDAMFCFDVEGQEWAMKPMNCPGHCLVFGSAIRSYRDLPLRLADFGVLHRNELSGALTGLTRVRRFQQDDAHIYCREDQIGVEVLAALNFMKDVYDIFGMTYKLELSTRPKKALGDLELWERAEAALASAMDEFSGKGSWRVNPGDGAFYGPKIDIKVMDAMDRIHQCATVQLDFQLPIRFDLQYTTQSKEEGKQFARPVMIHRAMLGSVERMFAVLCEHYGGKWPLWLSPRQVMLIPVHADFQSYCVEVRDKLHAKGFYVDVDLSKNTFQKKVRNAQVAQYNFQFVIGKNEIENGTVNIRTRENVVEGEMKVDEMIEHLEKLRKEFK</sequence>
<dbReference type="FunFam" id="3.30.930.10:FF:000019">
    <property type="entry name" value="Threonine--tRNA ligase"/>
    <property type="match status" value="1"/>
</dbReference>
<evidence type="ECO:0000256" key="13">
    <source>
        <dbReference type="SAM" id="MobiDB-lite"/>
    </source>
</evidence>
<keyword evidence="6" id="KW-0547">Nucleotide-binding</keyword>
<dbReference type="Pfam" id="PF07973">
    <property type="entry name" value="tRNA_SAD"/>
    <property type="match status" value="1"/>
</dbReference>
<feature type="domain" description="Aminoacyl-transfer RNA synthetases class-II family profile" evidence="14">
    <location>
        <begin position="418"/>
        <end position="695"/>
    </location>
</feature>
<evidence type="ECO:0000256" key="10">
    <source>
        <dbReference type="ARBA" id="ARBA00031900"/>
    </source>
</evidence>
<dbReference type="Gene3D" id="3.10.20.30">
    <property type="match status" value="1"/>
</dbReference>
<dbReference type="GO" id="GO:0004829">
    <property type="term" value="F:threonine-tRNA ligase activity"/>
    <property type="evidence" value="ECO:0007669"/>
    <property type="project" value="UniProtKB-EC"/>
</dbReference>
<dbReference type="InterPro" id="IPR002320">
    <property type="entry name" value="Thr-tRNA-ligase_IIa"/>
</dbReference>
<dbReference type="InterPro" id="IPR012675">
    <property type="entry name" value="Beta-grasp_dom_sf"/>
</dbReference>
<evidence type="ECO:0000256" key="7">
    <source>
        <dbReference type="ARBA" id="ARBA00022840"/>
    </source>
</evidence>
<dbReference type="InterPro" id="IPR004154">
    <property type="entry name" value="Anticodon-bd"/>
</dbReference>
<dbReference type="PRINTS" id="PR01047">
    <property type="entry name" value="TRNASYNTHTHR"/>
</dbReference>
<dbReference type="FunFam" id="3.30.980.10:FF:000005">
    <property type="entry name" value="Threonyl-tRNA synthetase, mitochondrial"/>
    <property type="match status" value="1"/>
</dbReference>
<dbReference type="GO" id="GO:0005739">
    <property type="term" value="C:mitochondrion"/>
    <property type="evidence" value="ECO:0007669"/>
    <property type="project" value="TreeGrafter"/>
</dbReference>
<name>A0A9N8D7K3_9STRA</name>
<feature type="region of interest" description="Disordered" evidence="13">
    <location>
        <begin position="1"/>
        <end position="80"/>
    </location>
</feature>
<proteinExistence type="inferred from homology"/>